<dbReference type="EMBL" id="KV454298">
    <property type="protein sequence ID" value="ODQ71262.1"/>
    <property type="molecule type" value="Genomic_DNA"/>
</dbReference>
<evidence type="ECO:0000256" key="1">
    <source>
        <dbReference type="SAM" id="MobiDB-lite"/>
    </source>
</evidence>
<dbReference type="InterPro" id="IPR013239">
    <property type="entry name" value="RNA_polI_Rpa14"/>
</dbReference>
<dbReference type="Pfam" id="PF08203">
    <property type="entry name" value="RNA_polI_A14"/>
    <property type="match status" value="1"/>
</dbReference>
<dbReference type="Proteomes" id="UP000094385">
    <property type="component" value="Unassembled WGS sequence"/>
</dbReference>
<keyword evidence="3" id="KW-1185">Reference proteome</keyword>
<evidence type="ECO:0000313" key="2">
    <source>
        <dbReference type="EMBL" id="ODQ71262.1"/>
    </source>
</evidence>
<reference evidence="2 3" key="1">
    <citation type="journal article" date="2016" name="Proc. Natl. Acad. Sci. U.S.A.">
        <title>Comparative genomics of biotechnologically important yeasts.</title>
        <authorList>
            <person name="Riley R."/>
            <person name="Haridas S."/>
            <person name="Wolfe K.H."/>
            <person name="Lopes M.R."/>
            <person name="Hittinger C.T."/>
            <person name="Goeker M."/>
            <person name="Salamov A.A."/>
            <person name="Wisecaver J.H."/>
            <person name="Long T.M."/>
            <person name="Calvey C.H."/>
            <person name="Aerts A.L."/>
            <person name="Barry K.W."/>
            <person name="Choi C."/>
            <person name="Clum A."/>
            <person name="Coughlan A.Y."/>
            <person name="Deshpande S."/>
            <person name="Douglass A.P."/>
            <person name="Hanson S.J."/>
            <person name="Klenk H.-P."/>
            <person name="LaButti K.M."/>
            <person name="Lapidus A."/>
            <person name="Lindquist E.A."/>
            <person name="Lipzen A.M."/>
            <person name="Meier-Kolthoff J.P."/>
            <person name="Ohm R.A."/>
            <person name="Otillar R.P."/>
            <person name="Pangilinan J.L."/>
            <person name="Peng Y."/>
            <person name="Rokas A."/>
            <person name="Rosa C.A."/>
            <person name="Scheuner C."/>
            <person name="Sibirny A.A."/>
            <person name="Slot J.C."/>
            <person name="Stielow J.B."/>
            <person name="Sun H."/>
            <person name="Kurtzman C.P."/>
            <person name="Blackwell M."/>
            <person name="Grigoriev I.V."/>
            <person name="Jeffries T.W."/>
        </authorList>
    </citation>
    <scope>NUCLEOTIDE SEQUENCE [LARGE SCALE GENOMIC DNA]</scope>
    <source>
        <strain evidence="2 3">NRRL Y-11557</strain>
    </source>
</reference>
<evidence type="ECO:0000313" key="3">
    <source>
        <dbReference type="Proteomes" id="UP000094385"/>
    </source>
</evidence>
<organism evidence="2 3">
    <name type="scientific">Lipomyces starkeyi NRRL Y-11557</name>
    <dbReference type="NCBI Taxonomy" id="675824"/>
    <lineage>
        <taxon>Eukaryota</taxon>
        <taxon>Fungi</taxon>
        <taxon>Dikarya</taxon>
        <taxon>Ascomycota</taxon>
        <taxon>Saccharomycotina</taxon>
        <taxon>Lipomycetes</taxon>
        <taxon>Lipomycetales</taxon>
        <taxon>Lipomycetaceae</taxon>
        <taxon>Lipomyces</taxon>
    </lineage>
</organism>
<feature type="compositionally biased region" description="Basic and acidic residues" evidence="1">
    <location>
        <begin position="144"/>
        <end position="160"/>
    </location>
</feature>
<proteinExistence type="predicted"/>
<dbReference type="OrthoDB" id="10490791at2759"/>
<protein>
    <submittedName>
        <fullName evidence="2">Uncharacterized protein</fullName>
    </submittedName>
</protein>
<dbReference type="AlphaFoldDB" id="A0A1E3Q285"/>
<feature type="region of interest" description="Disordered" evidence="1">
    <location>
        <begin position="97"/>
        <end position="160"/>
    </location>
</feature>
<accession>A0A1E3Q285</accession>
<name>A0A1E3Q285_LIPST</name>
<sequence length="160" mass="17582">MSTITRRETSGVTLIHVTSLHKISNTEAEELLSSFLDDLEQQKAAPDASASATSVYSPANGAISSVASLSNAVAQQLNRIRRDLLGLPPLLRKRKADALEQDTSAVDVEMPDADVAPTQPEAGDSTVSESIDKKERKRLKKERRKEERRQKEMANGNREL</sequence>
<dbReference type="Gene3D" id="6.10.250.3390">
    <property type="match status" value="1"/>
</dbReference>
<gene>
    <name evidence="2" type="ORF">LIPSTDRAFT_151019</name>
</gene>